<keyword evidence="2" id="KW-0058">Aromatic hydrocarbons catabolism</keyword>
<dbReference type="SUPFAM" id="SSF54427">
    <property type="entry name" value="NTF2-like"/>
    <property type="match status" value="1"/>
</dbReference>
<dbReference type="PANTHER" id="PTHR41534">
    <property type="entry name" value="BLR3401 PROTEIN"/>
    <property type="match status" value="1"/>
</dbReference>
<dbReference type="EMBL" id="MLFS01000087">
    <property type="protein sequence ID" value="ORM68673.1"/>
    <property type="molecule type" value="Genomic_DNA"/>
</dbReference>
<keyword evidence="3" id="KW-0223">Dioxygenase</keyword>
<dbReference type="Gene3D" id="3.10.450.50">
    <property type="match status" value="1"/>
</dbReference>
<accession>A0A1X1CW36</accession>
<gene>
    <name evidence="5" type="ORF">HA48_20280</name>
</gene>
<organism evidence="5 6">
    <name type="scientific">Pantoea wallisii</name>
    <dbReference type="NCBI Taxonomy" id="1076551"/>
    <lineage>
        <taxon>Bacteria</taxon>
        <taxon>Pseudomonadati</taxon>
        <taxon>Pseudomonadota</taxon>
        <taxon>Gammaproteobacteria</taxon>
        <taxon>Enterobacterales</taxon>
        <taxon>Erwiniaceae</taxon>
        <taxon>Pantoea</taxon>
    </lineage>
</organism>
<keyword evidence="4" id="KW-0560">Oxidoreductase</keyword>
<evidence type="ECO:0000256" key="4">
    <source>
        <dbReference type="ARBA" id="ARBA00023002"/>
    </source>
</evidence>
<evidence type="ECO:0000313" key="6">
    <source>
        <dbReference type="Proteomes" id="UP000193104"/>
    </source>
</evidence>
<evidence type="ECO:0000313" key="5">
    <source>
        <dbReference type="EMBL" id="ORM68673.1"/>
    </source>
</evidence>
<dbReference type="Pfam" id="PF00866">
    <property type="entry name" value="Ring_hydroxyl_B"/>
    <property type="match status" value="1"/>
</dbReference>
<reference evidence="5 6" key="1">
    <citation type="journal article" date="2017" name="Antonie Van Leeuwenhoek">
        <title>Phylogenomic resolution of the bacterial genus Pantoea and its relationship with Erwinia and Tatumella.</title>
        <authorList>
            <person name="Palmer M."/>
            <person name="Steenkamp E.T."/>
            <person name="Coetzee M.P."/>
            <person name="Chan W.Y."/>
            <person name="van Zyl E."/>
            <person name="De Maayer P."/>
            <person name="Coutinho T.A."/>
            <person name="Blom J."/>
            <person name="Smits T.H."/>
            <person name="Duffy B."/>
            <person name="Venter S.N."/>
        </authorList>
    </citation>
    <scope>NUCLEOTIDE SEQUENCE [LARGE SCALE GENOMIC DNA]</scope>
    <source>
        <strain evidence="5 6">LMG 26277</strain>
    </source>
</reference>
<dbReference type="GO" id="GO:0019380">
    <property type="term" value="P:3-phenylpropionate catabolic process"/>
    <property type="evidence" value="ECO:0007669"/>
    <property type="project" value="TreeGrafter"/>
</dbReference>
<evidence type="ECO:0000256" key="3">
    <source>
        <dbReference type="ARBA" id="ARBA00022964"/>
    </source>
</evidence>
<comment type="similarity">
    <text evidence="1">Belongs to the bacterial ring-hydroxylating dioxygenase beta subunit family.</text>
</comment>
<protein>
    <recommendedName>
        <fullName evidence="7">Aromatic-ring-hydroxylating dioxygenase subunit beta</fullName>
    </recommendedName>
</protein>
<evidence type="ECO:0000256" key="2">
    <source>
        <dbReference type="ARBA" id="ARBA00022797"/>
    </source>
</evidence>
<dbReference type="RefSeq" id="WP_128602984.1">
    <property type="nucleotide sequence ID" value="NZ_MLFS01000087.1"/>
</dbReference>
<comment type="caution">
    <text evidence="5">The sequence shown here is derived from an EMBL/GenBank/DDBJ whole genome shotgun (WGS) entry which is preliminary data.</text>
</comment>
<name>A0A1X1CW36_9GAMM</name>
<evidence type="ECO:0008006" key="7">
    <source>
        <dbReference type="Google" id="ProtNLM"/>
    </source>
</evidence>
<dbReference type="InterPro" id="IPR000391">
    <property type="entry name" value="Rng_hydr_dOase-bsu"/>
</dbReference>
<dbReference type="GO" id="GO:0051213">
    <property type="term" value="F:dioxygenase activity"/>
    <property type="evidence" value="ECO:0007669"/>
    <property type="project" value="UniProtKB-KW"/>
</dbReference>
<evidence type="ECO:0000256" key="1">
    <source>
        <dbReference type="ARBA" id="ARBA00009570"/>
    </source>
</evidence>
<keyword evidence="6" id="KW-1185">Reference proteome</keyword>
<proteinExistence type="inferred from homology"/>
<dbReference type="Proteomes" id="UP000193104">
    <property type="component" value="Unassembled WGS sequence"/>
</dbReference>
<dbReference type="InterPro" id="IPR032710">
    <property type="entry name" value="NTF2-like_dom_sf"/>
</dbReference>
<dbReference type="STRING" id="1076551.HA48_20280"/>
<dbReference type="AlphaFoldDB" id="A0A1X1CW36"/>
<sequence>MQTDTRTRLIDLIYHEADLLDAQDYDRWLPLLDEDYHWWMPMRHDQPSPLTESSLLYEDLFVTRLRINRLRSARNFSQQPKSRSQHLLQRPVITLHEQGQASSRCQLLYSESRGEQEWHYAACLEHQFCQREGEWLIAARKTTLLNLERPLDSLQLIL</sequence>
<dbReference type="OrthoDB" id="7062869at2"/>
<dbReference type="PANTHER" id="PTHR41534:SF1">
    <property type="entry name" value="BLR3401 PROTEIN"/>
    <property type="match status" value="1"/>
</dbReference>